<accession>A0ABD1V165</accession>
<proteinExistence type="predicted"/>
<organism evidence="1 2">
    <name type="scientific">Forsythia ovata</name>
    <dbReference type="NCBI Taxonomy" id="205694"/>
    <lineage>
        <taxon>Eukaryota</taxon>
        <taxon>Viridiplantae</taxon>
        <taxon>Streptophyta</taxon>
        <taxon>Embryophyta</taxon>
        <taxon>Tracheophyta</taxon>
        <taxon>Spermatophyta</taxon>
        <taxon>Magnoliopsida</taxon>
        <taxon>eudicotyledons</taxon>
        <taxon>Gunneridae</taxon>
        <taxon>Pentapetalae</taxon>
        <taxon>asterids</taxon>
        <taxon>lamiids</taxon>
        <taxon>Lamiales</taxon>
        <taxon>Oleaceae</taxon>
        <taxon>Forsythieae</taxon>
        <taxon>Forsythia</taxon>
    </lineage>
</organism>
<evidence type="ECO:0000313" key="2">
    <source>
        <dbReference type="Proteomes" id="UP001604277"/>
    </source>
</evidence>
<dbReference type="EMBL" id="JBFOLJ010000006">
    <property type="protein sequence ID" value="KAL2530708.1"/>
    <property type="molecule type" value="Genomic_DNA"/>
</dbReference>
<comment type="caution">
    <text evidence="1">The sequence shown here is derived from an EMBL/GenBank/DDBJ whole genome shotgun (WGS) entry which is preliminary data.</text>
</comment>
<reference evidence="2" key="1">
    <citation type="submission" date="2024-07" db="EMBL/GenBank/DDBJ databases">
        <title>Two chromosome-level genome assemblies of Korean endemic species Abeliophyllum distichum and Forsythia ovata (Oleaceae).</title>
        <authorList>
            <person name="Jang H."/>
        </authorList>
    </citation>
    <scope>NUCLEOTIDE SEQUENCE [LARGE SCALE GENOMIC DNA]</scope>
</reference>
<dbReference type="AlphaFoldDB" id="A0ABD1V165"/>
<protein>
    <submittedName>
        <fullName evidence="1">Uncharacterized protein</fullName>
    </submittedName>
</protein>
<sequence>MHVLPLPQNHINYAATVNASDGCGEENVRSHAMKKQEETPDMLYLTTSGSEVDRNEAVKPILKTYHIIPTSQQSANMLYSQSCIHRGAYRMGIFAVWRLVAVFRFRINYTWLYGLISSDDSVFNLFEEMTIHSLSMPMYS</sequence>
<dbReference type="Proteomes" id="UP001604277">
    <property type="component" value="Unassembled WGS sequence"/>
</dbReference>
<evidence type="ECO:0000313" key="1">
    <source>
        <dbReference type="EMBL" id="KAL2530708.1"/>
    </source>
</evidence>
<name>A0ABD1V165_9LAMI</name>
<gene>
    <name evidence="1" type="ORF">Fot_23309</name>
</gene>
<keyword evidence="2" id="KW-1185">Reference proteome</keyword>